<dbReference type="InterPro" id="IPR036188">
    <property type="entry name" value="FAD/NAD-bd_sf"/>
</dbReference>
<gene>
    <name evidence="2" type="ORF">APY04_1668</name>
</gene>
<dbReference type="STRING" id="121290.APY04_1668"/>
<dbReference type="AlphaFoldDB" id="A0A109BJA7"/>
<reference evidence="2 3" key="1">
    <citation type="submission" date="2015-10" db="EMBL/GenBank/DDBJ databases">
        <title>Transcriptomic analysis of a linuron degrading triple-species bacterial consortium.</title>
        <authorList>
            <person name="Albers P."/>
        </authorList>
    </citation>
    <scope>NUCLEOTIDE SEQUENCE [LARGE SCALE GENOMIC DNA]</scope>
    <source>
        <strain evidence="2 3">WDL6</strain>
    </source>
</reference>
<dbReference type="PANTHER" id="PTHR40254">
    <property type="entry name" value="BLR0577 PROTEIN"/>
    <property type="match status" value="1"/>
</dbReference>
<proteinExistence type="predicted"/>
<dbReference type="RefSeq" id="WP_068461483.1">
    <property type="nucleotide sequence ID" value="NZ_LMTR01000049.1"/>
</dbReference>
<feature type="domain" description="FAD-dependent urate hydroxylase HpyO/Asp monooxygenase CreE-like FAD/NAD(P)-binding" evidence="1">
    <location>
        <begin position="15"/>
        <end position="166"/>
    </location>
</feature>
<dbReference type="InterPro" id="IPR052189">
    <property type="entry name" value="L-asp_N-monooxygenase_NS-form"/>
</dbReference>
<keyword evidence="3" id="KW-1185">Reference proteome</keyword>
<dbReference type="Pfam" id="PF13454">
    <property type="entry name" value="NAD_binding_9"/>
    <property type="match status" value="1"/>
</dbReference>
<dbReference type="InterPro" id="IPR038732">
    <property type="entry name" value="HpyO/CreE_NAD-binding"/>
</dbReference>
<dbReference type="PANTHER" id="PTHR40254:SF1">
    <property type="entry name" value="BLR0577 PROTEIN"/>
    <property type="match status" value="1"/>
</dbReference>
<comment type="caution">
    <text evidence="2">The sequence shown here is derived from an EMBL/GenBank/DDBJ whole genome shotgun (WGS) entry which is preliminary data.</text>
</comment>
<evidence type="ECO:0000313" key="2">
    <source>
        <dbReference type="EMBL" id="KWT69062.1"/>
    </source>
</evidence>
<accession>A0A109BJA7</accession>
<organism evidence="2 3">
    <name type="scientific">Hyphomicrobium sulfonivorans</name>
    <dbReference type="NCBI Taxonomy" id="121290"/>
    <lineage>
        <taxon>Bacteria</taxon>
        <taxon>Pseudomonadati</taxon>
        <taxon>Pseudomonadota</taxon>
        <taxon>Alphaproteobacteria</taxon>
        <taxon>Hyphomicrobiales</taxon>
        <taxon>Hyphomicrobiaceae</taxon>
        <taxon>Hyphomicrobium</taxon>
    </lineage>
</organism>
<protein>
    <recommendedName>
        <fullName evidence="1">FAD-dependent urate hydroxylase HpyO/Asp monooxygenase CreE-like FAD/NAD(P)-binding domain-containing protein</fullName>
    </recommendedName>
</protein>
<dbReference type="SUPFAM" id="SSF51905">
    <property type="entry name" value="FAD/NAD(P)-binding domain"/>
    <property type="match status" value="2"/>
</dbReference>
<name>A0A109BJA7_HYPSL</name>
<dbReference type="Proteomes" id="UP000059074">
    <property type="component" value="Unassembled WGS sequence"/>
</dbReference>
<dbReference type="EMBL" id="LMTR01000049">
    <property type="protein sequence ID" value="KWT69062.1"/>
    <property type="molecule type" value="Genomic_DNA"/>
</dbReference>
<evidence type="ECO:0000313" key="3">
    <source>
        <dbReference type="Proteomes" id="UP000059074"/>
    </source>
</evidence>
<sequence>MSTPTDDRLHKPSVAIVGGGLTGAAIAYHLANSAVPANITVFEPRPEIGRGLAYGTTDPAHRINVPASKMSLLPSDEKHFINWIAANDATADDADALAHDGHQYIRRALFGRYVSAHLQPHLDAGRIDHIRAAVVDIARASPHRWRITTADGASYHADVVVLATTHPPPGIPRELREGVGDDARLITDATVPGVLDTIAPTARVVIVGTGLTMADVVASLDQRGHRGPIYAFSRRGLASRGHASAPYEPFGDFTRSATSARALLRSVRETISHAKRNNIPWQPVIDAVRAQAWTFWPKLSIAERRRIVHRLRPFWDVHRFRIAPQLKALLDRRQADGTLTLRAASLVGAKAFPDRLEIKVRPRAESVLETITADHLILTTGPAHDAILATQPHLASLARQGLITADALGLGIACDRQGYARTSAGTSHSDLFIAGPLARAEFGELMGLPQVTTYAELIAGEVAATLARFSAPQDDKIVSAQ</sequence>
<evidence type="ECO:0000259" key="1">
    <source>
        <dbReference type="Pfam" id="PF13454"/>
    </source>
</evidence>
<dbReference type="Gene3D" id="3.50.50.60">
    <property type="entry name" value="FAD/NAD(P)-binding domain"/>
    <property type="match status" value="2"/>
</dbReference>
<dbReference type="PATRIC" id="fig|121290.4.peg.204"/>
<dbReference type="OrthoDB" id="101972at2"/>